<evidence type="ECO:0000313" key="2">
    <source>
        <dbReference type="EMBL" id="MPM90012.1"/>
    </source>
</evidence>
<dbReference type="AlphaFoldDB" id="A0A645DN97"/>
<name>A0A645DN97_9ZZZZ</name>
<dbReference type="EMBL" id="VSSQ01037351">
    <property type="protein sequence ID" value="MPM90012.1"/>
    <property type="molecule type" value="Genomic_DNA"/>
</dbReference>
<gene>
    <name evidence="2" type="ORF">SDC9_137128</name>
</gene>
<feature type="region of interest" description="Disordered" evidence="1">
    <location>
        <begin position="58"/>
        <end position="87"/>
    </location>
</feature>
<feature type="compositionally biased region" description="Basic residues" evidence="1">
    <location>
        <begin position="59"/>
        <end position="71"/>
    </location>
</feature>
<comment type="caution">
    <text evidence="2">The sequence shown here is derived from an EMBL/GenBank/DDBJ whole genome shotgun (WGS) entry which is preliminary data.</text>
</comment>
<reference evidence="2" key="1">
    <citation type="submission" date="2019-08" db="EMBL/GenBank/DDBJ databases">
        <authorList>
            <person name="Kucharzyk K."/>
            <person name="Murdoch R.W."/>
            <person name="Higgins S."/>
            <person name="Loffler F."/>
        </authorList>
    </citation>
    <scope>NUCLEOTIDE SEQUENCE</scope>
</reference>
<organism evidence="2">
    <name type="scientific">bioreactor metagenome</name>
    <dbReference type="NCBI Taxonomy" id="1076179"/>
    <lineage>
        <taxon>unclassified sequences</taxon>
        <taxon>metagenomes</taxon>
        <taxon>ecological metagenomes</taxon>
    </lineage>
</organism>
<protein>
    <submittedName>
        <fullName evidence="2">Uncharacterized protein</fullName>
    </submittedName>
</protein>
<sequence length="262" mass="28856">MYLVENQAVVLQQIGIVAGFGQQNAVGHEFDHRAVDGAVVETHFGADRLAVFGSGFRSHAPRQRRGGKTPRLRAADAPGTAQAGGQRHLGQLGGFARTGGPGHNHHRMAADGLGQFFAPRRDRQFFRELPPERLGGGAQRTRRRLAGLAQQQFDRGRSQIRRRSNPVAFIKFAPFALQPDPVGQARVAQQLLQFPARRRKSIPFHVVTHSLVPTAPAISYNLARQRRSDLPFCRKKPFLSAGAGSSPPKIRIMMTIHATFML</sequence>
<evidence type="ECO:0000256" key="1">
    <source>
        <dbReference type="SAM" id="MobiDB-lite"/>
    </source>
</evidence>
<proteinExistence type="predicted"/>
<accession>A0A645DN97</accession>